<comment type="similarity">
    <text evidence="3">Belongs to the SMC family. SMC6 subfamily.</text>
</comment>
<keyword evidence="7" id="KW-0067">ATP-binding</keyword>
<reference evidence="14 15" key="1">
    <citation type="journal article" date="2015" name="Genome Biol. Evol.">
        <title>Phylogenomic analyses indicate that early fungi evolved digesting cell walls of algal ancestors of land plants.</title>
        <authorList>
            <person name="Chang Y."/>
            <person name="Wang S."/>
            <person name="Sekimoto S."/>
            <person name="Aerts A.L."/>
            <person name="Choi C."/>
            <person name="Clum A."/>
            <person name="LaButti K.M."/>
            <person name="Lindquist E.A."/>
            <person name="Yee Ngan C."/>
            <person name="Ohm R.A."/>
            <person name="Salamov A.A."/>
            <person name="Grigoriev I.V."/>
            <person name="Spatafora J.W."/>
            <person name="Berbee M.L."/>
        </authorList>
    </citation>
    <scope>NUCLEOTIDE SEQUENCE [LARGE SCALE GENOMIC DNA]</scope>
    <source>
        <strain evidence="14 15">JEL478</strain>
    </source>
</reference>
<keyword evidence="4" id="KW-0158">Chromosome</keyword>
<evidence type="ECO:0000256" key="10">
    <source>
        <dbReference type="ARBA" id="ARBA00023204"/>
    </source>
</evidence>
<evidence type="ECO:0000256" key="11">
    <source>
        <dbReference type="ARBA" id="ARBA00023242"/>
    </source>
</evidence>
<keyword evidence="6" id="KW-0227">DNA damage</keyword>
<dbReference type="GO" id="GO:0005524">
    <property type="term" value="F:ATP binding"/>
    <property type="evidence" value="ECO:0007669"/>
    <property type="project" value="UniProtKB-KW"/>
</dbReference>
<evidence type="ECO:0000256" key="1">
    <source>
        <dbReference type="ARBA" id="ARBA00004123"/>
    </source>
</evidence>
<evidence type="ECO:0000256" key="2">
    <source>
        <dbReference type="ARBA" id="ARBA00004286"/>
    </source>
</evidence>
<keyword evidence="15" id="KW-1185">Reference proteome</keyword>
<dbReference type="GO" id="GO:0016887">
    <property type="term" value="F:ATP hydrolysis activity"/>
    <property type="evidence" value="ECO:0007669"/>
    <property type="project" value="InterPro"/>
</dbReference>
<dbReference type="Gene3D" id="3.40.50.300">
    <property type="entry name" value="P-loop containing nucleotide triphosphate hydrolases"/>
    <property type="match status" value="1"/>
</dbReference>
<dbReference type="STRING" id="1344416.A0A139APN1"/>
<dbReference type="PANTHER" id="PTHR19306">
    <property type="entry name" value="STRUCTURAL MAINTENANCE OF CHROMOSOMES 5,6 SMC5, SMC6"/>
    <property type="match status" value="1"/>
</dbReference>
<dbReference type="InterPro" id="IPR027417">
    <property type="entry name" value="P-loop_NTPase"/>
</dbReference>
<dbReference type="Pfam" id="PF13476">
    <property type="entry name" value="AAA_23"/>
    <property type="match status" value="1"/>
</dbReference>
<evidence type="ECO:0000256" key="12">
    <source>
        <dbReference type="SAM" id="Coils"/>
    </source>
</evidence>
<dbReference type="GO" id="GO:0003697">
    <property type="term" value="F:single-stranded DNA binding"/>
    <property type="evidence" value="ECO:0007669"/>
    <property type="project" value="TreeGrafter"/>
</dbReference>
<accession>A0A139APN1</accession>
<dbReference type="OrthoDB" id="10072614at2759"/>
<dbReference type="InterPro" id="IPR038729">
    <property type="entry name" value="Rad50/SbcC_AAA"/>
</dbReference>
<evidence type="ECO:0000313" key="15">
    <source>
        <dbReference type="Proteomes" id="UP000070544"/>
    </source>
</evidence>
<dbReference type="GO" id="GO:0003684">
    <property type="term" value="F:damaged DNA binding"/>
    <property type="evidence" value="ECO:0007669"/>
    <property type="project" value="TreeGrafter"/>
</dbReference>
<sequence length="321" mass="36815">LCHKNLKIDFATRLEFVFGRNGSGKSSLLAALMLALGARADQTNRGRSLKELLSYGANYGEIRLSLWNYGPDGFRHRDFGDRIIIERRIGSTGATTYKIKNANGDIVSTKRELLSQIMDHFGIDVSNPLTVLQQDVAKTFLTKSTDSDKYRFFHHGTGLQGLAKSYEQLLAGVEEIKSAVQAASEHLRDLKHEYQTWKKRWEKVEENAKLERDLDDLRKQELWAAVNIAEGEIRDFEAQIERHESRLKNAEEELRRSEVGLPFVEISLSFHLRYVVFCRKLTMMQGSVLIRLLKKCKTIRFSQICSTNCKSWTRIIKGSNE</sequence>
<evidence type="ECO:0000256" key="5">
    <source>
        <dbReference type="ARBA" id="ARBA00022741"/>
    </source>
</evidence>
<keyword evidence="11" id="KW-0539">Nucleus</keyword>
<evidence type="ECO:0000313" key="14">
    <source>
        <dbReference type="EMBL" id="KXS18696.1"/>
    </source>
</evidence>
<gene>
    <name evidence="14" type="ORF">M427DRAFT_95944</name>
</gene>
<dbReference type="PANTHER" id="PTHR19306:SF6">
    <property type="entry name" value="STRUCTURAL MAINTENANCE OF CHROMOSOMES PROTEIN 6"/>
    <property type="match status" value="1"/>
</dbReference>
<evidence type="ECO:0000256" key="6">
    <source>
        <dbReference type="ARBA" id="ARBA00022763"/>
    </source>
</evidence>
<evidence type="ECO:0000256" key="9">
    <source>
        <dbReference type="ARBA" id="ARBA00023172"/>
    </source>
</evidence>
<feature type="coiled-coil region" evidence="12">
    <location>
        <begin position="173"/>
        <end position="260"/>
    </location>
</feature>
<dbReference type="OMA" id="WRINGES"/>
<dbReference type="GO" id="GO:0030915">
    <property type="term" value="C:Smc5-Smc6 complex"/>
    <property type="evidence" value="ECO:0007669"/>
    <property type="project" value="TreeGrafter"/>
</dbReference>
<dbReference type="Proteomes" id="UP000070544">
    <property type="component" value="Unassembled WGS sequence"/>
</dbReference>
<keyword evidence="10" id="KW-0234">DNA repair</keyword>
<evidence type="ECO:0000256" key="7">
    <source>
        <dbReference type="ARBA" id="ARBA00022840"/>
    </source>
</evidence>
<proteinExistence type="inferred from homology"/>
<dbReference type="SUPFAM" id="SSF52540">
    <property type="entry name" value="P-loop containing nucleoside triphosphate hydrolases"/>
    <property type="match status" value="1"/>
</dbReference>
<comment type="subcellular location">
    <subcellularLocation>
        <location evidence="2">Chromosome</location>
    </subcellularLocation>
    <subcellularLocation>
        <location evidence="1">Nucleus</location>
    </subcellularLocation>
</comment>
<evidence type="ECO:0000256" key="3">
    <source>
        <dbReference type="ARBA" id="ARBA00006793"/>
    </source>
</evidence>
<name>A0A139APN1_GONPJ</name>
<dbReference type="GO" id="GO:0005634">
    <property type="term" value="C:nucleus"/>
    <property type="evidence" value="ECO:0007669"/>
    <property type="project" value="UniProtKB-SubCell"/>
</dbReference>
<evidence type="ECO:0000256" key="4">
    <source>
        <dbReference type="ARBA" id="ARBA00022454"/>
    </source>
</evidence>
<keyword evidence="9" id="KW-0233">DNA recombination</keyword>
<feature type="domain" description="Rad50/SbcC-type AAA" evidence="13">
    <location>
        <begin position="2"/>
        <end position="220"/>
    </location>
</feature>
<keyword evidence="8 12" id="KW-0175">Coiled coil</keyword>
<evidence type="ECO:0000256" key="8">
    <source>
        <dbReference type="ARBA" id="ARBA00023054"/>
    </source>
</evidence>
<dbReference type="GO" id="GO:0035861">
    <property type="term" value="C:site of double-strand break"/>
    <property type="evidence" value="ECO:0007669"/>
    <property type="project" value="TreeGrafter"/>
</dbReference>
<evidence type="ECO:0000259" key="13">
    <source>
        <dbReference type="Pfam" id="PF13476"/>
    </source>
</evidence>
<protein>
    <recommendedName>
        <fullName evidence="13">Rad50/SbcC-type AAA domain-containing protein</fullName>
    </recommendedName>
</protein>
<dbReference type="GO" id="GO:0000724">
    <property type="term" value="P:double-strand break repair via homologous recombination"/>
    <property type="evidence" value="ECO:0007669"/>
    <property type="project" value="TreeGrafter"/>
</dbReference>
<feature type="non-terminal residue" evidence="14">
    <location>
        <position position="1"/>
    </location>
</feature>
<organism evidence="14 15">
    <name type="scientific">Gonapodya prolifera (strain JEL478)</name>
    <name type="common">Monoblepharis prolifera</name>
    <dbReference type="NCBI Taxonomy" id="1344416"/>
    <lineage>
        <taxon>Eukaryota</taxon>
        <taxon>Fungi</taxon>
        <taxon>Fungi incertae sedis</taxon>
        <taxon>Chytridiomycota</taxon>
        <taxon>Chytridiomycota incertae sedis</taxon>
        <taxon>Monoblepharidomycetes</taxon>
        <taxon>Monoblepharidales</taxon>
        <taxon>Gonapodyaceae</taxon>
        <taxon>Gonapodya</taxon>
    </lineage>
</organism>
<keyword evidence="5" id="KW-0547">Nucleotide-binding</keyword>
<dbReference type="EMBL" id="KQ965741">
    <property type="protein sequence ID" value="KXS18696.1"/>
    <property type="molecule type" value="Genomic_DNA"/>
</dbReference>
<dbReference type="AlphaFoldDB" id="A0A139APN1"/>